<dbReference type="InterPro" id="IPR050230">
    <property type="entry name" value="CALM/Myosin/TropC-like"/>
</dbReference>
<dbReference type="PROSITE" id="PS00018">
    <property type="entry name" value="EF_HAND_1"/>
    <property type="match status" value="2"/>
</dbReference>
<dbReference type="GO" id="GO:0005509">
    <property type="term" value="F:calcium ion binding"/>
    <property type="evidence" value="ECO:0007669"/>
    <property type="project" value="InterPro"/>
</dbReference>
<evidence type="ECO:0000256" key="5">
    <source>
        <dbReference type="SAM" id="Coils"/>
    </source>
</evidence>
<feature type="domain" description="EF-hand" evidence="6">
    <location>
        <begin position="64"/>
        <end position="99"/>
    </location>
</feature>
<feature type="coiled-coil region" evidence="5">
    <location>
        <begin position="238"/>
        <end position="282"/>
    </location>
</feature>
<dbReference type="InterPro" id="IPR018247">
    <property type="entry name" value="EF_Hand_1_Ca_BS"/>
</dbReference>
<dbReference type="EMBL" id="JAVYJV010000102">
    <property type="protein sequence ID" value="KAK4336702.1"/>
    <property type="molecule type" value="Genomic_DNA"/>
</dbReference>
<dbReference type="GO" id="GO:0016460">
    <property type="term" value="C:myosin II complex"/>
    <property type="evidence" value="ECO:0007669"/>
    <property type="project" value="TreeGrafter"/>
</dbReference>
<evidence type="ECO:0000256" key="3">
    <source>
        <dbReference type="ARBA" id="ARBA00022737"/>
    </source>
</evidence>
<keyword evidence="3" id="KW-0677">Repeat</keyword>
<dbReference type="Pfam" id="PF13499">
    <property type="entry name" value="EF-hand_7"/>
    <property type="match status" value="2"/>
</dbReference>
<dbReference type="InterPro" id="IPR002048">
    <property type="entry name" value="EF_hand_dom"/>
</dbReference>
<keyword evidence="8" id="KW-1185">Reference proteome</keyword>
<keyword evidence="4" id="KW-0106">Calcium</keyword>
<evidence type="ECO:0000256" key="1">
    <source>
        <dbReference type="ARBA" id="ARBA00009763"/>
    </source>
</evidence>
<protein>
    <recommendedName>
        <fullName evidence="6">EF-hand domain-containing protein</fullName>
    </recommendedName>
</protein>
<evidence type="ECO:0000259" key="6">
    <source>
        <dbReference type="PROSITE" id="PS50222"/>
    </source>
</evidence>
<organism evidence="7 8">
    <name type="scientific">Anisodus tanguticus</name>
    <dbReference type="NCBI Taxonomy" id="243964"/>
    <lineage>
        <taxon>Eukaryota</taxon>
        <taxon>Viridiplantae</taxon>
        <taxon>Streptophyta</taxon>
        <taxon>Embryophyta</taxon>
        <taxon>Tracheophyta</taxon>
        <taxon>Spermatophyta</taxon>
        <taxon>Magnoliopsida</taxon>
        <taxon>eudicotyledons</taxon>
        <taxon>Gunneridae</taxon>
        <taxon>Pentapetalae</taxon>
        <taxon>asterids</taxon>
        <taxon>lamiids</taxon>
        <taxon>Solanales</taxon>
        <taxon>Solanaceae</taxon>
        <taxon>Solanoideae</taxon>
        <taxon>Hyoscyameae</taxon>
        <taxon>Anisodus</taxon>
    </lineage>
</organism>
<evidence type="ECO:0000256" key="4">
    <source>
        <dbReference type="ARBA" id="ARBA00022837"/>
    </source>
</evidence>
<accession>A0AAE1QR29</accession>
<feature type="domain" description="EF-hand" evidence="6">
    <location>
        <begin position="28"/>
        <end position="63"/>
    </location>
</feature>
<gene>
    <name evidence="7" type="ORF">RND71_043448</name>
</gene>
<dbReference type="PANTHER" id="PTHR23048">
    <property type="entry name" value="MYOSIN LIGHT CHAIN 1, 3"/>
    <property type="match status" value="1"/>
</dbReference>
<comment type="caution">
    <text evidence="7">The sequence shown here is derived from an EMBL/GenBank/DDBJ whole genome shotgun (WGS) entry which is preliminary data.</text>
</comment>
<dbReference type="Proteomes" id="UP001291623">
    <property type="component" value="Unassembled WGS sequence"/>
</dbReference>
<proteinExistence type="inferred from homology"/>
<evidence type="ECO:0000256" key="2">
    <source>
        <dbReference type="ARBA" id="ARBA00022481"/>
    </source>
</evidence>
<feature type="domain" description="EF-hand" evidence="6">
    <location>
        <begin position="104"/>
        <end position="139"/>
    </location>
</feature>
<dbReference type="PROSITE" id="PS50222">
    <property type="entry name" value="EF_HAND_2"/>
    <property type="match status" value="4"/>
</dbReference>
<dbReference type="InterPro" id="IPR011992">
    <property type="entry name" value="EF-hand-dom_pair"/>
</dbReference>
<dbReference type="AlphaFoldDB" id="A0AAE1QR29"/>
<dbReference type="FunFam" id="1.10.238.10:FF:000001">
    <property type="entry name" value="Calmodulin 1"/>
    <property type="match status" value="1"/>
</dbReference>
<feature type="domain" description="EF-hand" evidence="6">
    <location>
        <begin position="140"/>
        <end position="175"/>
    </location>
</feature>
<evidence type="ECO:0000313" key="8">
    <source>
        <dbReference type="Proteomes" id="UP001291623"/>
    </source>
</evidence>
<comment type="similarity">
    <text evidence="1">Belongs to the calmodulin family.</text>
</comment>
<evidence type="ECO:0000313" key="7">
    <source>
        <dbReference type="EMBL" id="KAK4336702.1"/>
    </source>
</evidence>
<reference evidence="7" key="1">
    <citation type="submission" date="2023-12" db="EMBL/GenBank/DDBJ databases">
        <title>Genome assembly of Anisodus tanguticus.</title>
        <authorList>
            <person name="Wang Y.-J."/>
        </authorList>
    </citation>
    <scope>NUCLEOTIDE SEQUENCE</scope>
    <source>
        <strain evidence="7">KB-2021</strain>
        <tissue evidence="7">Leaf</tissue>
    </source>
</reference>
<dbReference type="Gene3D" id="1.10.238.10">
    <property type="entry name" value="EF-hand"/>
    <property type="match status" value="2"/>
</dbReference>
<dbReference type="SMART" id="SM00054">
    <property type="entry name" value="EFh"/>
    <property type="match status" value="4"/>
</dbReference>
<dbReference type="CDD" id="cd00051">
    <property type="entry name" value="EFh"/>
    <property type="match status" value="2"/>
</dbReference>
<name>A0AAE1QR29_9SOLA</name>
<sequence>MAATSRQQGKRQHSSTRKQADFYKISEEKLHEYKDAFNMLDENCDGLISASEIKSMFAKIEQPVSDDEVKVMLKEIDLDGNEFIDLDEFIQMMVKYETRITPEQYEISLRKVFEIFDLDKNSFITETELKEVMGKLGEHLSDEEVADMIRVADEDGDGRINFNEFRTIMEYIFLTFGLTLKQSLIKKPNKPNNQLSKEDQELLDEEEKIYAYKYKSIQKYFEREITIPILQGGSVKELTEIKDKQNQLFEENNKENERIAKLREERIKLEKIEEEIVAQKALQIMNKLNKVCMNWANTIYTLHVLEKAPSPVKETRLKTGRNLRERVVR</sequence>
<dbReference type="SUPFAM" id="SSF47473">
    <property type="entry name" value="EF-hand"/>
    <property type="match status" value="1"/>
</dbReference>
<keyword evidence="5" id="KW-0175">Coiled coil</keyword>
<keyword evidence="2" id="KW-0488">Methylation</keyword>
<dbReference type="PANTHER" id="PTHR23048:SF0">
    <property type="entry name" value="CALMODULIN LIKE 3"/>
    <property type="match status" value="1"/>
</dbReference>